<name>A0A0K6G706_9AGAM</name>
<dbReference type="GO" id="GO:0016740">
    <property type="term" value="F:transferase activity"/>
    <property type="evidence" value="ECO:0007669"/>
    <property type="project" value="UniProtKB-KW"/>
</dbReference>
<feature type="region of interest" description="Disordered" evidence="1">
    <location>
        <begin position="1"/>
        <end position="63"/>
    </location>
</feature>
<gene>
    <name evidence="3" type="ORF">RSOLAG22IIIB_05480</name>
</gene>
<feature type="compositionally biased region" description="Polar residues" evidence="1">
    <location>
        <begin position="1"/>
        <end position="29"/>
    </location>
</feature>
<dbReference type="Gene3D" id="3.40.50.410">
    <property type="entry name" value="von Willebrand factor, type A domain"/>
    <property type="match status" value="1"/>
</dbReference>
<dbReference type="Gene3D" id="3.40.50.300">
    <property type="entry name" value="P-loop containing nucleotide triphosphate hydrolases"/>
    <property type="match status" value="1"/>
</dbReference>
<evidence type="ECO:0000313" key="3">
    <source>
        <dbReference type="EMBL" id="CUA74250.1"/>
    </source>
</evidence>
<evidence type="ECO:0000259" key="2">
    <source>
        <dbReference type="PROSITE" id="PS50234"/>
    </source>
</evidence>
<protein>
    <submittedName>
        <fullName evidence="3">Sterol 3-beta-glucosyltransferase</fullName>
    </submittedName>
</protein>
<evidence type="ECO:0000256" key="1">
    <source>
        <dbReference type="SAM" id="MobiDB-lite"/>
    </source>
</evidence>
<reference evidence="3 4" key="1">
    <citation type="submission" date="2015-07" db="EMBL/GenBank/DDBJ databases">
        <authorList>
            <person name="Noorani M."/>
        </authorList>
    </citation>
    <scope>NUCLEOTIDE SEQUENCE [LARGE SCALE GENOMIC DNA]</scope>
    <source>
        <strain evidence="3">BBA 69670</strain>
    </source>
</reference>
<organism evidence="3 4">
    <name type="scientific">Rhizoctonia solani</name>
    <dbReference type="NCBI Taxonomy" id="456999"/>
    <lineage>
        <taxon>Eukaryota</taxon>
        <taxon>Fungi</taxon>
        <taxon>Dikarya</taxon>
        <taxon>Basidiomycota</taxon>
        <taxon>Agaricomycotina</taxon>
        <taxon>Agaricomycetes</taxon>
        <taxon>Cantharellales</taxon>
        <taxon>Ceratobasidiaceae</taxon>
        <taxon>Rhizoctonia</taxon>
    </lineage>
</organism>
<dbReference type="InterPro" id="IPR036465">
    <property type="entry name" value="vWFA_dom_sf"/>
</dbReference>
<keyword evidence="4" id="KW-1185">Reference proteome</keyword>
<dbReference type="InterPro" id="IPR002035">
    <property type="entry name" value="VWF_A"/>
</dbReference>
<dbReference type="PROSITE" id="PS50234">
    <property type="entry name" value="VWFA"/>
    <property type="match status" value="1"/>
</dbReference>
<proteinExistence type="predicted"/>
<accession>A0A0K6G706</accession>
<dbReference type="InterPro" id="IPR027417">
    <property type="entry name" value="P-loop_NTPase"/>
</dbReference>
<dbReference type="SUPFAM" id="SSF53300">
    <property type="entry name" value="vWA-like"/>
    <property type="match status" value="1"/>
</dbReference>
<keyword evidence="3" id="KW-0808">Transferase</keyword>
<dbReference type="Pfam" id="PF13519">
    <property type="entry name" value="VWA_2"/>
    <property type="match status" value="1"/>
</dbReference>
<sequence length="2184" mass="246059">MDLNTGNDCPLLQDSSPRTMEKPTTIQNLDSEKLGESSAIVQNKESSLPGNESFPGDELANNKNDIQSKGALANEHDHPDTTIYFDASQTFERDHSYLDDITTRIPLMYRLIDIVYENGSVGQGGLVEKFIVDQDSLGKLLNKLAPGSFRSISNIDFKSLDEITVKPKGVYGIRSEIVKFLLDLGIIDVNVARLLSRPDTTLEGLRSGLYFALRPGQDGEGNKSRDVFLIYWPEETTWCDDAEAAIQRNRATFMRYLTQLSDQVISLVSKDQADAFIWKTIPAYLDTSVGDDDDEDDDGRMFVFEVQKSEDQEENVIASPGFKVEIPSNLFVHHNVELVGGEKSVGILTSCLEPAKTSYLDREDNYNDMALRHFLSDKRYNLRFGTLDSSQLERLTSGLRERCPEIFTAYDNELTLAKRQRDQKSGEQKCNIQSQVRKEVPEIEQAIRHVWRAHSRAFERYLPPSNSSSEQNHSYKSKYTCIESLSRQYANRSLNRIRSELFQELKTRIIIIRAELKSQESSEKDQLEFINKRLDEPLDELKGRNSTKKGVADWFKSFGSSVKHATLGDGNSATTSKESQVPADIDDVTFLRELDKATEGAPALQGVRERIIEALRDYLSNEEHAFVQQQTPNAKESILKLRMDQSREMLQSELEQNKRDLRTNLWVNVRKAMDQETRQPLTIQIDHIQYDRRRSRDLKYQLRTRHITSHSPHKQYAFYPLKPRKSDLQRQSDEEFIPQPRVQWDRAEFTFKIEEHFTLEFIQPMHDRCLVVIASSEKVLVYISELSQLDGIITSKPPKSTYDRARLGARPIYAYDETTRTFAISHGEEEPRLTWVEFDERFSLIKASRTISLAGWHATSVMQKMCFVAGSTQLCLIDQSGFARVLSLDSEQFGPAHVQLSPHLKDVFSAPDGSCLFAAASNPETNNVELRAYHWASFGTTAEGLCPTSVPPNSSSYRVMAFDKNDRCHLVMLNKARPYTVSSTALLVKQKSAKFDFKAHGSQSKSHNQKTVNNCLIDCHVEVWLRFPVVPAIPRNILSTSQRQPRTITFVSEGDFDEARSYFSKLIEKFEKSTQKPTDGKLFAIAIQSLPKVQPFAEIPGSCFRFGGYLVELLCLIPIQLAVTQENNFIPLKDGVLNPAFERELLGADVPTIISSLSLGWYESLFQTYLPTKPVRVVSSMGEQSVADTSFAGSAMRTTEGIWLSCTPTEDYLLVALDFEGVQSIERSAQEDALLVLFNSAISNMVLFRNNFAISRNISTMFKSFQSSATILDPDLNPGLFNSDLAIVIKDVIGSDKKDIVREFSEKFQSIVQEEQGQNFITRLHRGRLNIIPWPVIKSRNFYTLFSGVRDALEKRPFTYAGSSVFLHTLKTLMAKIKANDWGALDQNLATHRARQLAELLPNALSRGAMEIETGSWGCLKELDTDQELRLFSDDVFWVPDGPDVDEPEFNFAEQRLKDLIQKHGGLSSVRYETPEGEFIASLQRALDHQLSRRVEHVQDFALPNASHVISCASGPNAMQESIIVEPTINAFTLVRLKKGTLLLHIAVYSQDILDVTCASPQNTLVDNNVRFGLEAVANLYASRELTMPIPVTIYVLPAFTRADSPVIFKEPHKMWLELLGPFVLVYAKLPGIKNTKNMSVQASSRVLSNVNCVRASVLHPITFMGWSLTRSTSAVKNMPVQIYATCRASVRLKHNHPQLLNGLEEGTSDFSILDILRKNGVYHHVHSVGAVVFHFCDVQCPQCEYYCTLPLGHPQQHETSHGSMIKTRWLLDGPSTNASYELQDRKYGSGDRGSTVLCSLLCSQQGRHAHVDYCRQGSGVCGGDEHQHINTAIGLNPGLPKDWISHRLYWARSGFKDPYSRNEQVEFAKCDSHCAGPEHRANSSTPANPSYCTMAIFHKPVSSSTIPKKGYVSTDGHVFECNNPFQDTQNYHIVFVIDNSTSMKYADQRPIEKTPITSTLKSSCNNRYGAVISALYMFWKSRETANTGSSQNLARADAYSILTFSEEVTHHASNDFSSTPEQLIKSLLPQKASYGTNFESAIRGASAIIEKNWDTTRTPVVIFLSDGEGSVSDESMLRLCQRCAQLEMPLAFYAISFSSRSRIPSLERMAYIAAEIYKTAWLNKRLPKVIKKVPCEYMDVNGALELVNKFLVISKSLQKPRGALIGSQNNRIQTPGDGGLRME</sequence>
<feature type="domain" description="VWFA" evidence="2">
    <location>
        <begin position="1933"/>
        <end position="2134"/>
    </location>
</feature>
<dbReference type="EMBL" id="CYGV01001423">
    <property type="protein sequence ID" value="CUA74250.1"/>
    <property type="molecule type" value="Genomic_DNA"/>
</dbReference>
<dbReference type="SMART" id="SM00327">
    <property type="entry name" value="VWA"/>
    <property type="match status" value="1"/>
</dbReference>
<dbReference type="CDD" id="cd00198">
    <property type="entry name" value="vWFA"/>
    <property type="match status" value="1"/>
</dbReference>
<dbReference type="Proteomes" id="UP000044841">
    <property type="component" value="Unassembled WGS sequence"/>
</dbReference>
<evidence type="ECO:0000313" key="4">
    <source>
        <dbReference type="Proteomes" id="UP000044841"/>
    </source>
</evidence>
<feature type="compositionally biased region" description="Polar residues" evidence="1">
    <location>
        <begin position="39"/>
        <end position="50"/>
    </location>
</feature>